<organism evidence="1 2">
    <name type="scientific">Coniochaeta ligniaria NRRL 30616</name>
    <dbReference type="NCBI Taxonomy" id="1408157"/>
    <lineage>
        <taxon>Eukaryota</taxon>
        <taxon>Fungi</taxon>
        <taxon>Dikarya</taxon>
        <taxon>Ascomycota</taxon>
        <taxon>Pezizomycotina</taxon>
        <taxon>Sordariomycetes</taxon>
        <taxon>Sordariomycetidae</taxon>
        <taxon>Coniochaetales</taxon>
        <taxon>Coniochaetaceae</taxon>
        <taxon>Coniochaeta</taxon>
    </lineage>
</organism>
<dbReference type="AlphaFoldDB" id="A0A1J7K5B4"/>
<proteinExistence type="predicted"/>
<keyword evidence="2" id="KW-1185">Reference proteome</keyword>
<name>A0A1J7K5B4_9PEZI</name>
<evidence type="ECO:0000313" key="2">
    <source>
        <dbReference type="Proteomes" id="UP000182658"/>
    </source>
</evidence>
<protein>
    <submittedName>
        <fullName evidence="1">Uncharacterized protein</fullName>
    </submittedName>
</protein>
<gene>
    <name evidence="1" type="ORF">CONLIGDRAFT_676332</name>
</gene>
<dbReference type="Proteomes" id="UP000182658">
    <property type="component" value="Unassembled WGS sequence"/>
</dbReference>
<reference evidence="1 2" key="1">
    <citation type="submission" date="2016-10" db="EMBL/GenBank/DDBJ databases">
        <title>Draft genome sequence of Coniochaeta ligniaria NRRL30616, a lignocellulolytic fungus for bioabatement of inhibitors in plant biomass hydrolysates.</title>
        <authorList>
            <consortium name="DOE Joint Genome Institute"/>
            <person name="Jimenez D.J."/>
            <person name="Hector R.E."/>
            <person name="Riley R."/>
            <person name="Sun H."/>
            <person name="Grigoriev I.V."/>
            <person name="Van Elsas J.D."/>
            <person name="Nichols N.N."/>
        </authorList>
    </citation>
    <scope>NUCLEOTIDE SEQUENCE [LARGE SCALE GENOMIC DNA]</scope>
    <source>
        <strain evidence="1 2">NRRL 30616</strain>
    </source>
</reference>
<evidence type="ECO:0000313" key="1">
    <source>
        <dbReference type="EMBL" id="OIW35410.1"/>
    </source>
</evidence>
<dbReference type="EMBL" id="KV875093">
    <property type="protein sequence ID" value="OIW35410.1"/>
    <property type="molecule type" value="Genomic_DNA"/>
</dbReference>
<accession>A0A1J7K5B4</accession>
<sequence length="173" mass="18715">MDNGLGHGRTTEEIMVVRATIGQLVLAHAGEDINTMPPNSQSMGSSSYLPPWITRRTYFSDPYAEETGSDASVFVLAGLVRAVTFPLASETIPVMIWLVQPRRRVGSDSETTGDSSGQGRTKLIFQDDGRVVRTASTAVLVAIDRRANDGKKQAHLFVTEPLAQGVVVTEIDI</sequence>
<dbReference type="InParanoid" id="A0A1J7K5B4"/>
<dbReference type="OrthoDB" id="5307922at2759"/>